<reference evidence="2 3" key="1">
    <citation type="submission" date="2019-03" db="EMBL/GenBank/DDBJ databases">
        <title>Genomic analyses of the natural microbiome of Caenorhabditis elegans.</title>
        <authorList>
            <person name="Samuel B."/>
        </authorList>
    </citation>
    <scope>NUCLEOTIDE SEQUENCE [LARGE SCALE GENOMIC DNA]</scope>
    <source>
        <strain evidence="2 3">JUb18</strain>
    </source>
</reference>
<feature type="transmembrane region" description="Helical" evidence="1">
    <location>
        <begin position="83"/>
        <end position="105"/>
    </location>
</feature>
<organism evidence="2 3">
    <name type="scientific">Leucobacter luti</name>
    <dbReference type="NCBI Taxonomy" id="340320"/>
    <lineage>
        <taxon>Bacteria</taxon>
        <taxon>Bacillati</taxon>
        <taxon>Actinomycetota</taxon>
        <taxon>Actinomycetes</taxon>
        <taxon>Micrococcales</taxon>
        <taxon>Microbacteriaceae</taxon>
        <taxon>Leucobacter</taxon>
    </lineage>
</organism>
<dbReference type="AlphaFoldDB" id="A0A4R6RS61"/>
<protein>
    <submittedName>
        <fullName evidence="2">Uncharacterized protein</fullName>
    </submittedName>
</protein>
<comment type="caution">
    <text evidence="2">The sequence shown here is derived from an EMBL/GenBank/DDBJ whole genome shotgun (WGS) entry which is preliminary data.</text>
</comment>
<feature type="non-terminal residue" evidence="2">
    <location>
        <position position="118"/>
    </location>
</feature>
<accession>A0A4R6RS61</accession>
<keyword evidence="1" id="KW-0812">Transmembrane</keyword>
<proteinExistence type="predicted"/>
<name>A0A4R6RS61_9MICO</name>
<gene>
    <name evidence="2" type="ORF">EDF62_2985</name>
</gene>
<dbReference type="Proteomes" id="UP000295601">
    <property type="component" value="Unassembled WGS sequence"/>
</dbReference>
<evidence type="ECO:0000256" key="1">
    <source>
        <dbReference type="SAM" id="Phobius"/>
    </source>
</evidence>
<sequence length="118" mass="12562">MKSGICSGDAENVQRWPRGVHFGPRADLALPGAARSYFVLPGSMLPCAALPCSDLDCPVSCPLLRCGWVCGVWARPGCGGVGVFWWAFGVWVVGVGWVVWCGGFVKSGGFMRGRARDV</sequence>
<dbReference type="EMBL" id="SNYA01000008">
    <property type="protein sequence ID" value="TDP89691.1"/>
    <property type="molecule type" value="Genomic_DNA"/>
</dbReference>
<keyword evidence="1" id="KW-0472">Membrane</keyword>
<evidence type="ECO:0000313" key="3">
    <source>
        <dbReference type="Proteomes" id="UP000295601"/>
    </source>
</evidence>
<keyword evidence="1" id="KW-1133">Transmembrane helix</keyword>
<keyword evidence="3" id="KW-1185">Reference proteome</keyword>
<evidence type="ECO:0000313" key="2">
    <source>
        <dbReference type="EMBL" id="TDP89691.1"/>
    </source>
</evidence>